<dbReference type="InterPro" id="IPR002687">
    <property type="entry name" value="Nop_dom"/>
</dbReference>
<dbReference type="SMART" id="SM00931">
    <property type="entry name" value="NOSIC"/>
    <property type="match status" value="1"/>
</dbReference>
<evidence type="ECO:0000256" key="11">
    <source>
        <dbReference type="ARBA" id="ARBA00045397"/>
    </source>
</evidence>
<dbReference type="PANTHER" id="PTHR13904:SF0">
    <property type="entry name" value="U4_U6 SMALL NUCLEAR RIBONUCLEOPROTEIN PRP31"/>
    <property type="match status" value="1"/>
</dbReference>
<dbReference type="InterPro" id="IPR042239">
    <property type="entry name" value="Nop_C"/>
</dbReference>
<comment type="similarity">
    <text evidence="2">Belongs to the PRP31 family.</text>
</comment>
<evidence type="ECO:0000256" key="5">
    <source>
        <dbReference type="ARBA" id="ARBA00022728"/>
    </source>
</evidence>
<dbReference type="Proteomes" id="UP000887566">
    <property type="component" value="Unplaced"/>
</dbReference>
<dbReference type="Gene3D" id="1.10.246.90">
    <property type="entry name" value="Nop domain"/>
    <property type="match status" value="1"/>
</dbReference>
<dbReference type="InterPro" id="IPR019175">
    <property type="entry name" value="Prp31_C"/>
</dbReference>
<keyword evidence="14" id="KW-1185">Reference proteome</keyword>
<evidence type="ECO:0000256" key="2">
    <source>
        <dbReference type="ARBA" id="ARBA00005572"/>
    </source>
</evidence>
<dbReference type="PROSITE" id="PS51358">
    <property type="entry name" value="NOP"/>
    <property type="match status" value="1"/>
</dbReference>
<evidence type="ECO:0000313" key="14">
    <source>
        <dbReference type="Proteomes" id="UP000887566"/>
    </source>
</evidence>
<dbReference type="GO" id="GO:0046540">
    <property type="term" value="C:U4/U6 x U5 tri-snRNP complex"/>
    <property type="evidence" value="ECO:0007669"/>
    <property type="project" value="InterPro"/>
</dbReference>
<evidence type="ECO:0000256" key="4">
    <source>
        <dbReference type="ARBA" id="ARBA00022664"/>
    </source>
</evidence>
<dbReference type="SUPFAM" id="SSF89124">
    <property type="entry name" value="Nop domain"/>
    <property type="match status" value="1"/>
</dbReference>
<dbReference type="Pfam" id="PF09785">
    <property type="entry name" value="Prp31_C"/>
    <property type="match status" value="1"/>
</dbReference>
<proteinExistence type="inferred from homology"/>
<feature type="domain" description="Nop" evidence="13">
    <location>
        <begin position="219"/>
        <end position="337"/>
    </location>
</feature>
<dbReference type="GO" id="GO:0005687">
    <property type="term" value="C:U4 snRNP"/>
    <property type="evidence" value="ECO:0007669"/>
    <property type="project" value="TreeGrafter"/>
</dbReference>
<comment type="subcellular location">
    <subcellularLocation>
        <location evidence="1">Nucleus</location>
    </subcellularLocation>
</comment>
<evidence type="ECO:0000256" key="9">
    <source>
        <dbReference type="ARBA" id="ARBA00023274"/>
    </source>
</evidence>
<evidence type="ECO:0000256" key="8">
    <source>
        <dbReference type="ARBA" id="ARBA00023242"/>
    </source>
</evidence>
<dbReference type="FunFam" id="1.10.246.90:FF:000002">
    <property type="entry name" value="U4/U6 small nuclear ribonucleoprotein Prp31"/>
    <property type="match status" value="1"/>
</dbReference>
<evidence type="ECO:0000256" key="7">
    <source>
        <dbReference type="ARBA" id="ARBA00023187"/>
    </source>
</evidence>
<evidence type="ECO:0000256" key="12">
    <source>
        <dbReference type="SAM" id="MobiDB-lite"/>
    </source>
</evidence>
<accession>A0A914WG49</accession>
<dbReference type="AlphaFoldDB" id="A0A914WG49"/>
<keyword evidence="4" id="KW-0507">mRNA processing</keyword>
<comment type="function">
    <text evidence="11">Involved in pre-mRNA splicing as component of the spliceosome. Required for the assembly of the U4/U5/U6 tri-snRNP complex, one of the building blocks of the spliceosome.</text>
</comment>
<evidence type="ECO:0000313" key="15">
    <source>
        <dbReference type="WBParaSite" id="PSAMB.scaffold3941size16328.g23023.t1"/>
    </source>
</evidence>
<dbReference type="GO" id="GO:0000244">
    <property type="term" value="P:spliceosomal tri-snRNP complex assembly"/>
    <property type="evidence" value="ECO:0007669"/>
    <property type="project" value="InterPro"/>
</dbReference>
<dbReference type="FunFam" id="1.10.287.4070:FF:000003">
    <property type="entry name" value="U4/U6 small nuclear ribonucleoprotein PRP31"/>
    <property type="match status" value="1"/>
</dbReference>
<sequence>MSLADELLADLEEGADEEEEETVGTVDEDDAIEEVTEESAMDTGLVGVYDRVGVVARLRDSDRFKTLMERLRRNGDQEAQRVIAGPVEADPEYQFIVDLNQLASEMDNEVNVIHKFVRDKYQQRFPELESLVPTPLEFLAAVQELGNDIQIKAQNKEVMGRILLPATVIVVSMTASTTQGVELTPDQLAVVQEACTMAFDLQQAKMDIYKYVEQRMAFIAPNLSALVGAGTAAMLMGQAGGLTQLSKMPSCNVLVLGAQRRTLAGFSSTAIQPHTGYLFYTQMVQSLPPDLRRKGARLIAAKCTLAARVDAVHSSTDGAIGRQLFEQVEQKMEKMQEPPPVKNVKALPKPLDQASKKRGGRRVRKMKERLGMTELRRKANRVSFGELVEDVMQEKMGFSLGQVKTGPSSGGRLRGPTVDQKTRARMSQKLQKTMQKQNQTSGGVTSVRSKVAGTASSVTFTPVQGLEIVNPQAMEKKVANANATYFSATASFVKVQTPMPGGRKDS</sequence>
<name>A0A914WG49_9BILA</name>
<evidence type="ECO:0000256" key="3">
    <source>
        <dbReference type="ARBA" id="ARBA00013538"/>
    </source>
</evidence>
<keyword evidence="6" id="KW-0694">RNA-binding</keyword>
<dbReference type="InterPro" id="IPR012976">
    <property type="entry name" value="NOSIC"/>
</dbReference>
<keyword evidence="7" id="KW-0508">mRNA splicing</keyword>
<keyword evidence="9" id="KW-0687">Ribonucleoprotein</keyword>
<dbReference type="PANTHER" id="PTHR13904">
    <property type="entry name" value="PRE-MRNA SPLICING FACTOR PRP31"/>
    <property type="match status" value="1"/>
</dbReference>
<dbReference type="GO" id="GO:0003723">
    <property type="term" value="F:RNA binding"/>
    <property type="evidence" value="ECO:0007669"/>
    <property type="project" value="UniProtKB-KW"/>
</dbReference>
<dbReference type="GO" id="GO:0071011">
    <property type="term" value="C:precatalytic spliceosome"/>
    <property type="evidence" value="ECO:0007669"/>
    <property type="project" value="TreeGrafter"/>
</dbReference>
<feature type="compositionally biased region" description="Acidic residues" evidence="12">
    <location>
        <begin position="7"/>
        <end position="28"/>
    </location>
</feature>
<evidence type="ECO:0000256" key="10">
    <source>
        <dbReference type="ARBA" id="ARBA00030766"/>
    </source>
</evidence>
<dbReference type="WBParaSite" id="PSAMB.scaffold3941size16328.g23023.t1">
    <property type="protein sequence ID" value="PSAMB.scaffold3941size16328.g23023.t1"/>
    <property type="gene ID" value="PSAMB.scaffold3941size16328.g23023"/>
</dbReference>
<evidence type="ECO:0000256" key="6">
    <source>
        <dbReference type="ARBA" id="ARBA00022884"/>
    </source>
</evidence>
<dbReference type="InterPro" id="IPR027105">
    <property type="entry name" value="Prp31"/>
</dbReference>
<dbReference type="InterPro" id="IPR036070">
    <property type="entry name" value="Nop_dom_sf"/>
</dbReference>
<organism evidence="14 15">
    <name type="scientific">Plectus sambesii</name>
    <dbReference type="NCBI Taxonomy" id="2011161"/>
    <lineage>
        <taxon>Eukaryota</taxon>
        <taxon>Metazoa</taxon>
        <taxon>Ecdysozoa</taxon>
        <taxon>Nematoda</taxon>
        <taxon>Chromadorea</taxon>
        <taxon>Plectida</taxon>
        <taxon>Plectina</taxon>
        <taxon>Plectoidea</taxon>
        <taxon>Plectidae</taxon>
        <taxon>Plectus</taxon>
    </lineage>
</organism>
<reference evidence="15" key="1">
    <citation type="submission" date="2022-11" db="UniProtKB">
        <authorList>
            <consortium name="WormBaseParasite"/>
        </authorList>
    </citation>
    <scope>IDENTIFICATION</scope>
</reference>
<keyword evidence="5" id="KW-0747">Spliceosome</keyword>
<evidence type="ECO:0000259" key="13">
    <source>
        <dbReference type="PROSITE" id="PS51358"/>
    </source>
</evidence>
<dbReference type="Pfam" id="PF01798">
    <property type="entry name" value="Nop"/>
    <property type="match status" value="1"/>
</dbReference>
<protein>
    <recommendedName>
        <fullName evidence="3">U4/U6 small nuclear ribonucleoprotein Prp31</fullName>
    </recommendedName>
    <alternativeName>
        <fullName evidence="10">Pre-mRNA-processing factor 31</fullName>
    </alternativeName>
</protein>
<keyword evidence="8" id="KW-0539">Nucleus</keyword>
<dbReference type="Gene3D" id="1.10.287.4070">
    <property type="match status" value="1"/>
</dbReference>
<evidence type="ECO:0000256" key="1">
    <source>
        <dbReference type="ARBA" id="ARBA00004123"/>
    </source>
</evidence>
<feature type="region of interest" description="Disordered" evidence="12">
    <location>
        <begin position="1"/>
        <end position="28"/>
    </location>
</feature>
<feature type="region of interest" description="Disordered" evidence="12">
    <location>
        <begin position="400"/>
        <end position="421"/>
    </location>
</feature>